<evidence type="ECO:0000259" key="4">
    <source>
        <dbReference type="PROSITE" id="PS50887"/>
    </source>
</evidence>
<evidence type="ECO:0000313" key="5">
    <source>
        <dbReference type="EMBL" id="MFC5653805.1"/>
    </source>
</evidence>
<dbReference type="CDD" id="cd00130">
    <property type="entry name" value="PAS"/>
    <property type="match status" value="1"/>
</dbReference>
<dbReference type="Gene3D" id="3.30.70.270">
    <property type="match status" value="1"/>
</dbReference>
<sequence>MSATTKLSPRQPEQPHHVSGIISRVVAIGLSILAVAWAASGHWWLSTPQYWQSTPILVLAALVYVFCFHYPIVQRTNSFAQDNLHTLIVQSLLKYSPVALAVIDSEGKFLELNESSSQLLGYERHELLGKSFLHLFDAENHQDVLRSFKSMLNGVTQAMSIRVLHRVGYSFEINVTTAPLIHGNESIGAIIISYDVSDRNRNAERIRYMAYYDDMTGLPNRRTFMLQLTDSLISAGDDDSSIAILYLDVDRFKLINASFGREFGDMLLMQVAERLTRNLDEQDVVARMEGDEFAIMFRNAGEEAQMLAKAKELLHSLDEPFELQGFPLHVTASIGIAWNRLDKDDAGILVKKADMALAKVKESGKNNCLLYSEEWDNSSLERLKLQHDLKQAVQKGEFILHYQPQYDLSSGSIVGVEALVRWQHPVRGLVPPSHFIPLAEESGMIVQIGDWVLEEACRQNKAWQDEELPFIPVSVNLSIRQFLQQNLTEKVAHILARTGLEARYLDLEITESMTMDVNHASICLLELTKLGLNISIDDFGTGYSSFHYLKKLPIGRLKIDRSFVRDIEQDPGDAAIVAAIISMAHNLNLQVIAEGVENEAQMHFLQKHQCDEMQGFIWSAPVEGSRIAEMLKSVAAVEYKKQELS</sequence>
<dbReference type="SMART" id="SM00267">
    <property type="entry name" value="GGDEF"/>
    <property type="match status" value="1"/>
</dbReference>
<dbReference type="InterPro" id="IPR000160">
    <property type="entry name" value="GGDEF_dom"/>
</dbReference>
<keyword evidence="1" id="KW-0812">Transmembrane</keyword>
<dbReference type="SUPFAM" id="SSF141868">
    <property type="entry name" value="EAL domain-like"/>
    <property type="match status" value="1"/>
</dbReference>
<dbReference type="RefSeq" id="WP_379192735.1">
    <property type="nucleotide sequence ID" value="NZ_JBHSOW010000137.1"/>
</dbReference>
<proteinExistence type="predicted"/>
<evidence type="ECO:0000313" key="6">
    <source>
        <dbReference type="Proteomes" id="UP001596047"/>
    </source>
</evidence>
<dbReference type="InterPro" id="IPR000014">
    <property type="entry name" value="PAS"/>
</dbReference>
<dbReference type="InterPro" id="IPR001633">
    <property type="entry name" value="EAL_dom"/>
</dbReference>
<dbReference type="InterPro" id="IPR035965">
    <property type="entry name" value="PAS-like_dom_sf"/>
</dbReference>
<protein>
    <submittedName>
        <fullName evidence="5">Bifunctional diguanylate cyclase/phosphodiesterase</fullName>
    </submittedName>
</protein>
<dbReference type="PROSITE" id="PS50883">
    <property type="entry name" value="EAL"/>
    <property type="match status" value="1"/>
</dbReference>
<keyword evidence="1" id="KW-0472">Membrane</keyword>
<dbReference type="InterPro" id="IPR052155">
    <property type="entry name" value="Biofilm_reg_signaling"/>
</dbReference>
<dbReference type="PROSITE" id="PS50112">
    <property type="entry name" value="PAS"/>
    <property type="match status" value="1"/>
</dbReference>
<dbReference type="InterPro" id="IPR029787">
    <property type="entry name" value="Nucleotide_cyclase"/>
</dbReference>
<dbReference type="Gene3D" id="3.20.20.450">
    <property type="entry name" value="EAL domain"/>
    <property type="match status" value="1"/>
</dbReference>
<dbReference type="Pfam" id="PF00990">
    <property type="entry name" value="GGDEF"/>
    <property type="match status" value="1"/>
</dbReference>
<organism evidence="5 6">
    <name type="scientific">Paenibacillus solisilvae</name>
    <dbReference type="NCBI Taxonomy" id="2486751"/>
    <lineage>
        <taxon>Bacteria</taxon>
        <taxon>Bacillati</taxon>
        <taxon>Bacillota</taxon>
        <taxon>Bacilli</taxon>
        <taxon>Bacillales</taxon>
        <taxon>Paenibacillaceae</taxon>
        <taxon>Paenibacillus</taxon>
    </lineage>
</organism>
<keyword evidence="1" id="KW-1133">Transmembrane helix</keyword>
<dbReference type="NCBIfam" id="TIGR00229">
    <property type="entry name" value="sensory_box"/>
    <property type="match status" value="1"/>
</dbReference>
<keyword evidence="6" id="KW-1185">Reference proteome</keyword>
<dbReference type="SUPFAM" id="SSF55073">
    <property type="entry name" value="Nucleotide cyclase"/>
    <property type="match status" value="1"/>
</dbReference>
<dbReference type="PANTHER" id="PTHR44757">
    <property type="entry name" value="DIGUANYLATE CYCLASE DGCP"/>
    <property type="match status" value="1"/>
</dbReference>
<dbReference type="InterPro" id="IPR043128">
    <property type="entry name" value="Rev_trsase/Diguanyl_cyclase"/>
</dbReference>
<dbReference type="SUPFAM" id="SSF55785">
    <property type="entry name" value="PYP-like sensor domain (PAS domain)"/>
    <property type="match status" value="1"/>
</dbReference>
<feature type="transmembrane region" description="Helical" evidence="1">
    <location>
        <begin position="50"/>
        <end position="73"/>
    </location>
</feature>
<gene>
    <name evidence="5" type="ORF">ACFPYJ_32780</name>
</gene>
<name>A0ABW0W6H6_9BACL</name>
<evidence type="ECO:0000259" key="2">
    <source>
        <dbReference type="PROSITE" id="PS50112"/>
    </source>
</evidence>
<evidence type="ECO:0000259" key="3">
    <source>
        <dbReference type="PROSITE" id="PS50883"/>
    </source>
</evidence>
<dbReference type="NCBIfam" id="TIGR00254">
    <property type="entry name" value="GGDEF"/>
    <property type="match status" value="1"/>
</dbReference>
<comment type="caution">
    <text evidence="5">The sequence shown here is derived from an EMBL/GenBank/DDBJ whole genome shotgun (WGS) entry which is preliminary data.</text>
</comment>
<feature type="transmembrane region" description="Helical" evidence="1">
    <location>
        <begin position="21"/>
        <end position="44"/>
    </location>
</feature>
<dbReference type="SMART" id="SM00052">
    <property type="entry name" value="EAL"/>
    <property type="match status" value="1"/>
</dbReference>
<reference evidence="6" key="1">
    <citation type="journal article" date="2019" name="Int. J. Syst. Evol. Microbiol.">
        <title>The Global Catalogue of Microorganisms (GCM) 10K type strain sequencing project: providing services to taxonomists for standard genome sequencing and annotation.</title>
        <authorList>
            <consortium name="The Broad Institute Genomics Platform"/>
            <consortium name="The Broad Institute Genome Sequencing Center for Infectious Disease"/>
            <person name="Wu L."/>
            <person name="Ma J."/>
        </authorList>
    </citation>
    <scope>NUCLEOTIDE SEQUENCE [LARGE SCALE GENOMIC DNA]</scope>
    <source>
        <strain evidence="6">CGMCC 1.3240</strain>
    </source>
</reference>
<dbReference type="Pfam" id="PF08448">
    <property type="entry name" value="PAS_4"/>
    <property type="match status" value="1"/>
</dbReference>
<dbReference type="InterPro" id="IPR035919">
    <property type="entry name" value="EAL_sf"/>
</dbReference>
<accession>A0ABW0W6H6</accession>
<dbReference type="PROSITE" id="PS50887">
    <property type="entry name" value="GGDEF"/>
    <property type="match status" value="1"/>
</dbReference>
<evidence type="ECO:0000256" key="1">
    <source>
        <dbReference type="SAM" id="Phobius"/>
    </source>
</evidence>
<dbReference type="SMART" id="SM00091">
    <property type="entry name" value="PAS"/>
    <property type="match status" value="1"/>
</dbReference>
<dbReference type="PANTHER" id="PTHR44757:SF2">
    <property type="entry name" value="BIOFILM ARCHITECTURE MAINTENANCE PROTEIN MBAA"/>
    <property type="match status" value="1"/>
</dbReference>
<dbReference type="EMBL" id="JBHSOW010000137">
    <property type="protein sequence ID" value="MFC5653805.1"/>
    <property type="molecule type" value="Genomic_DNA"/>
</dbReference>
<dbReference type="Gene3D" id="3.30.450.20">
    <property type="entry name" value="PAS domain"/>
    <property type="match status" value="1"/>
</dbReference>
<dbReference type="Pfam" id="PF00563">
    <property type="entry name" value="EAL"/>
    <property type="match status" value="1"/>
</dbReference>
<feature type="domain" description="EAL" evidence="3">
    <location>
        <begin position="382"/>
        <end position="635"/>
    </location>
</feature>
<dbReference type="InterPro" id="IPR013656">
    <property type="entry name" value="PAS_4"/>
</dbReference>
<dbReference type="CDD" id="cd01948">
    <property type="entry name" value="EAL"/>
    <property type="match status" value="1"/>
</dbReference>
<feature type="domain" description="GGDEF" evidence="4">
    <location>
        <begin position="240"/>
        <end position="373"/>
    </location>
</feature>
<dbReference type="CDD" id="cd01949">
    <property type="entry name" value="GGDEF"/>
    <property type="match status" value="1"/>
</dbReference>
<dbReference type="Proteomes" id="UP001596047">
    <property type="component" value="Unassembled WGS sequence"/>
</dbReference>
<feature type="domain" description="PAS" evidence="2">
    <location>
        <begin position="89"/>
        <end position="155"/>
    </location>
</feature>